<feature type="domain" description="Double zinc ribbon" evidence="3">
    <location>
        <begin position="19"/>
        <end position="69"/>
    </location>
</feature>
<dbReference type="Pfam" id="PF00156">
    <property type="entry name" value="Pribosyltran"/>
    <property type="match status" value="1"/>
</dbReference>
<dbReference type="Proteomes" id="UP000561045">
    <property type="component" value="Unassembled WGS sequence"/>
</dbReference>
<keyword evidence="5" id="KW-1185">Reference proteome</keyword>
<reference evidence="4 5" key="1">
    <citation type="submission" date="2020-08" db="EMBL/GenBank/DDBJ databases">
        <title>Genomic Encyclopedia of Type Strains, Phase IV (KMG-IV): sequencing the most valuable type-strain genomes for metagenomic binning, comparative biology and taxonomic classification.</title>
        <authorList>
            <person name="Goeker M."/>
        </authorList>
    </citation>
    <scope>NUCLEOTIDE SEQUENCE [LARGE SCALE GENOMIC DNA]</scope>
    <source>
        <strain evidence="4 5">DSM 106739</strain>
    </source>
</reference>
<dbReference type="EMBL" id="JACIET010000001">
    <property type="protein sequence ID" value="MBB4012530.1"/>
    <property type="molecule type" value="Genomic_DNA"/>
</dbReference>
<sequence length="240" mass="25643">MSNLIVALQQGWTRIGARLLPQACFVCAANAGAVVLCPECIRLLPMPPQEACPVCAIDSPGAAVCGRCLTRPPRFDATHAAFPYAFPVRELVHAFKFQARFGTGRFLASRLVGLASGIQADCVVAAPLHPQRLASRGFNQSILLARPVAKALRVPLLRDAVSKARLVPPQAGLALEERRRNLRGVFVTRRRFDGERVLVVDDVMTSGTTLDELAGALKAAGAARVEAVVVARTPRHASPG</sequence>
<dbReference type="PANTHER" id="PTHR47505:SF1">
    <property type="entry name" value="DNA UTILIZATION PROTEIN YHGH"/>
    <property type="match status" value="1"/>
</dbReference>
<name>A0A840BHT0_9RHOO</name>
<proteinExistence type="inferred from homology"/>
<comment type="similarity">
    <text evidence="1">Belongs to the ComF/GntX family.</text>
</comment>
<evidence type="ECO:0000259" key="3">
    <source>
        <dbReference type="Pfam" id="PF18912"/>
    </source>
</evidence>
<evidence type="ECO:0000259" key="2">
    <source>
        <dbReference type="Pfam" id="PF00156"/>
    </source>
</evidence>
<organism evidence="4 5">
    <name type="scientific">Niveibacterium umoris</name>
    <dbReference type="NCBI Taxonomy" id="1193620"/>
    <lineage>
        <taxon>Bacteria</taxon>
        <taxon>Pseudomonadati</taxon>
        <taxon>Pseudomonadota</taxon>
        <taxon>Betaproteobacteria</taxon>
        <taxon>Rhodocyclales</taxon>
        <taxon>Rhodocyclaceae</taxon>
        <taxon>Niveibacterium</taxon>
    </lineage>
</organism>
<dbReference type="InterPro" id="IPR000836">
    <property type="entry name" value="PRTase_dom"/>
</dbReference>
<dbReference type="SUPFAM" id="SSF53271">
    <property type="entry name" value="PRTase-like"/>
    <property type="match status" value="1"/>
</dbReference>
<gene>
    <name evidence="4" type="ORF">GGR36_001838</name>
</gene>
<feature type="domain" description="Phosphoribosyltransferase" evidence="2">
    <location>
        <begin position="143"/>
        <end position="235"/>
    </location>
</feature>
<dbReference type="Pfam" id="PF18912">
    <property type="entry name" value="DZR_2"/>
    <property type="match status" value="1"/>
</dbReference>
<evidence type="ECO:0000313" key="4">
    <source>
        <dbReference type="EMBL" id="MBB4012530.1"/>
    </source>
</evidence>
<dbReference type="Gene3D" id="3.40.50.2020">
    <property type="match status" value="1"/>
</dbReference>
<dbReference type="PANTHER" id="PTHR47505">
    <property type="entry name" value="DNA UTILIZATION PROTEIN YHGH"/>
    <property type="match status" value="1"/>
</dbReference>
<dbReference type="InterPro" id="IPR044005">
    <property type="entry name" value="DZR_2"/>
</dbReference>
<dbReference type="CDD" id="cd06223">
    <property type="entry name" value="PRTases_typeI"/>
    <property type="match status" value="1"/>
</dbReference>
<dbReference type="InterPro" id="IPR029057">
    <property type="entry name" value="PRTase-like"/>
</dbReference>
<dbReference type="InterPro" id="IPR051910">
    <property type="entry name" value="ComF/GntX_DNA_util-trans"/>
</dbReference>
<comment type="caution">
    <text evidence="4">The sequence shown here is derived from an EMBL/GenBank/DDBJ whole genome shotgun (WGS) entry which is preliminary data.</text>
</comment>
<evidence type="ECO:0000256" key="1">
    <source>
        <dbReference type="ARBA" id="ARBA00008007"/>
    </source>
</evidence>
<dbReference type="RefSeq" id="WP_338086649.1">
    <property type="nucleotide sequence ID" value="NZ_BAABLE010000011.1"/>
</dbReference>
<evidence type="ECO:0000313" key="5">
    <source>
        <dbReference type="Proteomes" id="UP000561045"/>
    </source>
</evidence>
<accession>A0A840BHT0</accession>
<protein>
    <submittedName>
        <fullName evidence="4">ComF family protein</fullName>
    </submittedName>
</protein>
<dbReference type="AlphaFoldDB" id="A0A840BHT0"/>